<reference evidence="3" key="2">
    <citation type="submission" date="2020-10" db="EMBL/GenBank/DDBJ databases">
        <authorList>
            <person name="Cooper E.A."/>
            <person name="Brenton Z.W."/>
            <person name="Flinn B.S."/>
            <person name="Jenkins J."/>
            <person name="Shu S."/>
            <person name="Flowers D."/>
            <person name="Luo F."/>
            <person name="Wang Y."/>
            <person name="Xia P."/>
            <person name="Barry K."/>
            <person name="Daum C."/>
            <person name="Lipzen A."/>
            <person name="Yoshinaga Y."/>
            <person name="Schmutz J."/>
            <person name="Saski C."/>
            <person name="Vermerris W."/>
            <person name="Kresovich S."/>
        </authorList>
    </citation>
    <scope>NUCLEOTIDE SEQUENCE</scope>
</reference>
<proteinExistence type="predicted"/>
<evidence type="ECO:0000313" key="3">
    <source>
        <dbReference type="EMBL" id="KAG0527613.1"/>
    </source>
</evidence>
<dbReference type="Proteomes" id="UP000807115">
    <property type="component" value="Chromosome 6"/>
</dbReference>
<feature type="compositionally biased region" description="Basic and acidic residues" evidence="1">
    <location>
        <begin position="211"/>
        <end position="221"/>
    </location>
</feature>
<dbReference type="AlphaFoldDB" id="A0A921QTY2"/>
<feature type="compositionally biased region" description="Basic residues" evidence="1">
    <location>
        <begin position="81"/>
        <end position="90"/>
    </location>
</feature>
<sequence length="409" mass="44674">MRWTLAVLCHLWMEIISASGSTKRSTGRGERRRSAAHVLHESRPKEQGPAVGSARRLPPPGRARAGRAHATPTTRSPRQVTTRRRPRPSRVRGPSGQALRIGSRFSLSGGVAPGTARRPLLLRRSQLGFSPAHAPDASTPLLHDSPSQAVATTVAVSPSASPAPAAAAADRYASIHPSPHRPAGSSVAVASHARCTLPSLPDRTDRRRCRETHPTRPDRAPRTTTRPPRVGRVTDAALHCTSVLLLVSVDRMDGDGWFPRRFPQPNSEVLESGGEKKQQRRGTFALLTWTCLVALAGAQHERTKKEKGRTESNVATRPARPGPSPRPAPRHGSREQEVDRSSDVPGAPDCPPCRLPHSPRVDESHETATRGPPRPARHCHRLTSARPAGVCHLPRRRRTIPTQWQWQEE</sequence>
<feature type="compositionally biased region" description="Basic and acidic residues" evidence="1">
    <location>
        <begin position="27"/>
        <end position="46"/>
    </location>
</feature>
<protein>
    <submittedName>
        <fullName evidence="3">Uncharacterized protein</fullName>
    </submittedName>
</protein>
<feature type="compositionally biased region" description="Basic and acidic residues" evidence="1">
    <location>
        <begin position="299"/>
        <end position="310"/>
    </location>
</feature>
<dbReference type="EMBL" id="CM027685">
    <property type="protein sequence ID" value="KAG0527613.1"/>
    <property type="molecule type" value="Genomic_DNA"/>
</dbReference>
<feature type="region of interest" description="Disordered" evidence="1">
    <location>
        <begin position="175"/>
        <end position="234"/>
    </location>
</feature>
<accession>A0A921QTY2</accession>
<keyword evidence="2" id="KW-0732">Signal</keyword>
<feature type="compositionally biased region" description="Low complexity" evidence="1">
    <location>
        <begin position="68"/>
        <end position="80"/>
    </location>
</feature>
<feature type="region of interest" description="Disordered" evidence="1">
    <location>
        <begin position="259"/>
        <end position="280"/>
    </location>
</feature>
<evidence type="ECO:0000256" key="2">
    <source>
        <dbReference type="SAM" id="SignalP"/>
    </source>
</evidence>
<reference evidence="3" key="1">
    <citation type="journal article" date="2019" name="BMC Genomics">
        <title>A new reference genome for Sorghum bicolor reveals high levels of sequence similarity between sweet and grain genotypes: implications for the genetics of sugar metabolism.</title>
        <authorList>
            <person name="Cooper E.A."/>
            <person name="Brenton Z.W."/>
            <person name="Flinn B.S."/>
            <person name="Jenkins J."/>
            <person name="Shu S."/>
            <person name="Flowers D."/>
            <person name="Luo F."/>
            <person name="Wang Y."/>
            <person name="Xia P."/>
            <person name="Barry K."/>
            <person name="Daum C."/>
            <person name="Lipzen A."/>
            <person name="Yoshinaga Y."/>
            <person name="Schmutz J."/>
            <person name="Saski C."/>
            <person name="Vermerris W."/>
            <person name="Kresovich S."/>
        </authorList>
    </citation>
    <scope>NUCLEOTIDE SEQUENCE</scope>
</reference>
<feature type="compositionally biased region" description="Basic and acidic residues" evidence="1">
    <location>
        <begin position="332"/>
        <end position="342"/>
    </location>
</feature>
<organism evidence="3 4">
    <name type="scientific">Sorghum bicolor</name>
    <name type="common">Sorghum</name>
    <name type="synonym">Sorghum vulgare</name>
    <dbReference type="NCBI Taxonomy" id="4558"/>
    <lineage>
        <taxon>Eukaryota</taxon>
        <taxon>Viridiplantae</taxon>
        <taxon>Streptophyta</taxon>
        <taxon>Embryophyta</taxon>
        <taxon>Tracheophyta</taxon>
        <taxon>Spermatophyta</taxon>
        <taxon>Magnoliopsida</taxon>
        <taxon>Liliopsida</taxon>
        <taxon>Poales</taxon>
        <taxon>Poaceae</taxon>
        <taxon>PACMAD clade</taxon>
        <taxon>Panicoideae</taxon>
        <taxon>Andropogonodae</taxon>
        <taxon>Andropogoneae</taxon>
        <taxon>Sorghinae</taxon>
        <taxon>Sorghum</taxon>
    </lineage>
</organism>
<name>A0A921QTY2_SORBI</name>
<feature type="region of interest" description="Disordered" evidence="1">
    <location>
        <begin position="19"/>
        <end position="113"/>
    </location>
</feature>
<evidence type="ECO:0000256" key="1">
    <source>
        <dbReference type="SAM" id="MobiDB-lite"/>
    </source>
</evidence>
<gene>
    <name evidence="3" type="ORF">BDA96_06G248100</name>
</gene>
<feature type="chain" id="PRO_5038103528" evidence="2">
    <location>
        <begin position="19"/>
        <end position="409"/>
    </location>
</feature>
<comment type="caution">
    <text evidence="3">The sequence shown here is derived from an EMBL/GenBank/DDBJ whole genome shotgun (WGS) entry which is preliminary data.</text>
</comment>
<evidence type="ECO:0000313" key="4">
    <source>
        <dbReference type="Proteomes" id="UP000807115"/>
    </source>
</evidence>
<feature type="compositionally biased region" description="Basic and acidic residues" evidence="1">
    <location>
        <begin position="359"/>
        <end position="368"/>
    </location>
</feature>
<feature type="signal peptide" evidence="2">
    <location>
        <begin position="1"/>
        <end position="18"/>
    </location>
</feature>
<feature type="region of interest" description="Disordered" evidence="1">
    <location>
        <begin position="299"/>
        <end position="385"/>
    </location>
</feature>